<dbReference type="Proteomes" id="UP000485058">
    <property type="component" value="Unassembled WGS sequence"/>
</dbReference>
<comment type="subunit">
    <text evidence="1">Component of the oligosaccharyltransferase (OST) complex.</text>
</comment>
<evidence type="ECO:0000259" key="2">
    <source>
        <dbReference type="Pfam" id="PF03345"/>
    </source>
</evidence>
<comment type="caution">
    <text evidence="3">The sequence shown here is derived from an EMBL/GenBank/DDBJ whole genome shotgun (WGS) entry which is preliminary data.</text>
</comment>
<dbReference type="GO" id="GO:0016740">
    <property type="term" value="F:transferase activity"/>
    <property type="evidence" value="ECO:0007669"/>
    <property type="project" value="UniProtKB-KW"/>
</dbReference>
<dbReference type="GO" id="GO:0008250">
    <property type="term" value="C:oligosaccharyltransferase complex"/>
    <property type="evidence" value="ECO:0007669"/>
    <property type="project" value="TreeGrafter"/>
</dbReference>
<comment type="similarity">
    <text evidence="1">Belongs to the DDOST 48 kDa subunit family.</text>
</comment>
<name>A0A699ZH78_HAELA</name>
<comment type="pathway">
    <text evidence="1">Protein modification; protein glycosylation.</text>
</comment>
<organism evidence="3 4">
    <name type="scientific">Haematococcus lacustris</name>
    <name type="common">Green alga</name>
    <name type="synonym">Haematococcus pluvialis</name>
    <dbReference type="NCBI Taxonomy" id="44745"/>
    <lineage>
        <taxon>Eukaryota</taxon>
        <taxon>Viridiplantae</taxon>
        <taxon>Chlorophyta</taxon>
        <taxon>core chlorophytes</taxon>
        <taxon>Chlorophyceae</taxon>
        <taxon>CS clade</taxon>
        <taxon>Chlamydomonadales</taxon>
        <taxon>Haematococcaceae</taxon>
        <taxon>Haematococcus</taxon>
    </lineage>
</organism>
<dbReference type="EMBL" id="BLLF01001856">
    <property type="protein sequence ID" value="GFH21571.1"/>
    <property type="molecule type" value="Genomic_DNA"/>
</dbReference>
<feature type="domain" description="OST48 N-terminal" evidence="2">
    <location>
        <begin position="28"/>
        <end position="254"/>
    </location>
</feature>
<keyword evidence="3" id="KW-0808">Transferase</keyword>
<proteinExistence type="inferred from homology"/>
<sequence length="261" mass="27514">MKLIGLICALTAGVLVASITATPLGGKRVLVLLQSEADRDNYSQFLDSLAQLNFDITVRGHKDKGIKLKEYDHWNYDHLILFAPKAESFGGSIDVPALLDFVDSGRNVIFGASSDVSDTMRGFAAEVGVDMDEKGSKVFDHFNHASIDGRADHTLVISTEYTASSAGIPTQGPILYRGVGCSVAPDSELVAVALGAPTTAYSFNPRGPPPEAGELMAGSGLALVALVQARNNARVLVSGSMDLFTNQLFNAQVVRGSDGAA</sequence>
<dbReference type="Pfam" id="PF03345">
    <property type="entry name" value="OST48_N"/>
    <property type="match status" value="1"/>
</dbReference>
<evidence type="ECO:0000313" key="4">
    <source>
        <dbReference type="Proteomes" id="UP000485058"/>
    </source>
</evidence>
<keyword evidence="1" id="KW-0256">Endoplasmic reticulum</keyword>
<comment type="subcellular location">
    <subcellularLocation>
        <location evidence="1">Endoplasmic reticulum membrane</location>
        <topology evidence="1">Single-pass type I membrane protein</topology>
    </subcellularLocation>
</comment>
<reference evidence="3 4" key="1">
    <citation type="submission" date="2020-02" db="EMBL/GenBank/DDBJ databases">
        <title>Draft genome sequence of Haematococcus lacustris strain NIES-144.</title>
        <authorList>
            <person name="Morimoto D."/>
            <person name="Nakagawa S."/>
            <person name="Yoshida T."/>
            <person name="Sawayama S."/>
        </authorList>
    </citation>
    <scope>NUCLEOTIDE SEQUENCE [LARGE SCALE GENOMIC DNA]</scope>
    <source>
        <strain evidence="3 4">NIES-144</strain>
    </source>
</reference>
<protein>
    <recommendedName>
        <fullName evidence="1">Dolichyl-diphosphooligosaccharide--protein glycosyltransferase 48 kDa subunit</fullName>
        <shortName evidence="1">Oligosaccharyl transferase 48 kDa subunit</shortName>
    </recommendedName>
</protein>
<comment type="function">
    <text evidence="1">Subunit of the oligosaccharyl transferase (OST) complex that catalyzes the initial transfer of a defined glycan (Glc(3)Man(9)GlcNAc(2) in eukaryotes) from the lipid carrier dolichol-pyrophosphate to an asparagine residue within an Asn-X-Ser/Thr consensus motif in nascent polypeptide chains, the first step in protein N-glycosylation. N-glycosylation occurs cotranslationally and the complex associates with the Sec61 complex at the channel-forming translocon complex that mediates protein translocation across the endoplasmic reticulum (ER).</text>
</comment>
<dbReference type="AlphaFoldDB" id="A0A699ZH78"/>
<evidence type="ECO:0000256" key="1">
    <source>
        <dbReference type="RuleBase" id="RU361142"/>
    </source>
</evidence>
<dbReference type="PANTHER" id="PTHR10830">
    <property type="entry name" value="DOLICHYL-DIPHOSPHOOLIGOSACCHARIDE--PROTEIN GLYCOSYLTRANSFERASE 48 KDA SUBUNIT"/>
    <property type="match status" value="1"/>
</dbReference>
<dbReference type="InterPro" id="IPR055457">
    <property type="entry name" value="OST48_N"/>
</dbReference>
<keyword evidence="4" id="KW-1185">Reference proteome</keyword>
<gene>
    <name evidence="3" type="ORF">HaLaN_18904</name>
</gene>
<dbReference type="InterPro" id="IPR005013">
    <property type="entry name" value="DDOST_48_kDa_subunit"/>
</dbReference>
<dbReference type="GO" id="GO:0018279">
    <property type="term" value="P:protein N-linked glycosylation via asparagine"/>
    <property type="evidence" value="ECO:0007669"/>
    <property type="project" value="UniProtKB-UniRule"/>
</dbReference>
<dbReference type="UniPathway" id="UPA00378"/>
<dbReference type="PANTHER" id="PTHR10830:SF0">
    <property type="entry name" value="DOLICHYL-DIPHOSPHOOLIGOSACCHARIDE--PROTEIN GLYCOSYLTRANSFERASE 48 KDA SUBUNIT"/>
    <property type="match status" value="1"/>
</dbReference>
<evidence type="ECO:0000313" key="3">
    <source>
        <dbReference type="EMBL" id="GFH21571.1"/>
    </source>
</evidence>
<accession>A0A699ZH78</accession>